<dbReference type="GO" id="GO:0006310">
    <property type="term" value="P:DNA recombination"/>
    <property type="evidence" value="ECO:0007669"/>
    <property type="project" value="UniProtKB-KW"/>
</dbReference>
<dbReference type="KEGG" id="vg:80396777"/>
<dbReference type="InterPro" id="IPR013762">
    <property type="entry name" value="Integrase-like_cat_sf"/>
</dbReference>
<feature type="domain" description="Tyr recombinase" evidence="5">
    <location>
        <begin position="159"/>
        <end position="321"/>
    </location>
</feature>
<reference evidence="7 8" key="1">
    <citation type="submission" date="2019-11" db="EMBL/GenBank/DDBJ databases">
        <authorList>
            <person name="Ambroa A."/>
            <person name="Blasco L."/>
            <person name="Lopez-Causape C."/>
            <person name="Trastoy R."/>
            <person name="Fernandez-Garcia L."/>
            <person name="Bleriot I."/>
            <person name="Ponce M."/>
            <person name="Pacios O."/>
            <person name="Lopez M."/>
            <person name="Del Campo R."/>
            <person name="Canton R."/>
            <person name="Kidd T.J."/>
            <person name="Bou G."/>
            <person name="Oliver A."/>
            <person name="Tomas M."/>
        </authorList>
    </citation>
    <scope>NUCLEOTIDE SEQUENCE [LARGE SCALE GENOMIC DNA]</scope>
</reference>
<dbReference type="InterPro" id="IPR044068">
    <property type="entry name" value="CB"/>
</dbReference>
<dbReference type="Proteomes" id="UP000431123">
    <property type="component" value="Segment"/>
</dbReference>
<evidence type="ECO:0000256" key="3">
    <source>
        <dbReference type="ARBA" id="ARBA00023172"/>
    </source>
</evidence>
<dbReference type="Pfam" id="PF24624">
    <property type="entry name" value="Int_N"/>
    <property type="match status" value="1"/>
</dbReference>
<proteinExistence type="inferred from homology"/>
<dbReference type="GeneID" id="80396777"/>
<evidence type="ECO:0000313" key="7">
    <source>
        <dbReference type="EMBL" id="QGZ15341.1"/>
    </source>
</evidence>
<accession>A0A6B9JGC5</accession>
<evidence type="ECO:0000259" key="6">
    <source>
        <dbReference type="PROSITE" id="PS51900"/>
    </source>
</evidence>
<evidence type="ECO:0000256" key="4">
    <source>
        <dbReference type="PROSITE-ProRule" id="PRU01248"/>
    </source>
</evidence>
<dbReference type="PANTHER" id="PTHR30349:SF93">
    <property type="entry name" value="FELS-2 PROPHAGE PROTEIN"/>
    <property type="match status" value="1"/>
</dbReference>
<dbReference type="PANTHER" id="PTHR30349">
    <property type="entry name" value="PHAGE INTEGRASE-RELATED"/>
    <property type="match status" value="1"/>
</dbReference>
<dbReference type="RefSeq" id="YP_010768623.1">
    <property type="nucleotide sequence ID" value="NC_073756.1"/>
</dbReference>
<keyword evidence="3" id="KW-0233">DNA recombination</keyword>
<dbReference type="Gene3D" id="1.10.443.10">
    <property type="entry name" value="Intergrase catalytic core"/>
    <property type="match status" value="1"/>
</dbReference>
<dbReference type="InterPro" id="IPR050090">
    <property type="entry name" value="Tyrosine_recombinase_XerCD"/>
</dbReference>
<name>A0A6B9JGC5_9VIRU</name>
<comment type="similarity">
    <text evidence="1">Belongs to the 'phage' integrase family.</text>
</comment>
<dbReference type="PROSITE" id="PS51898">
    <property type="entry name" value="TYR_RECOMBINASE"/>
    <property type="match status" value="1"/>
</dbReference>
<protein>
    <submittedName>
        <fullName evidence="7">Integrase</fullName>
    </submittedName>
</protein>
<dbReference type="SUPFAM" id="SSF56349">
    <property type="entry name" value="DNA breaking-rejoining enzymes"/>
    <property type="match status" value="1"/>
</dbReference>
<dbReference type="CDD" id="cd00796">
    <property type="entry name" value="INT_Rci_Hp1_C"/>
    <property type="match status" value="1"/>
</dbReference>
<evidence type="ECO:0000256" key="2">
    <source>
        <dbReference type="ARBA" id="ARBA00023125"/>
    </source>
</evidence>
<evidence type="ECO:0000256" key="1">
    <source>
        <dbReference type="ARBA" id="ARBA00008857"/>
    </source>
</evidence>
<sequence length="346" mass="39715">MAITKLEDGRWLADVEPIKGKRFRKRFKTKGEAQRFEATVRQRTIENPAWTPRPKDRRCLSELVTRWTLLHGHALTDADRRSLVLRKMAERMGDPIGSVVTGNIFTEYRARRLASGISGKTLNNELGYLRSLFNELHQLGEIDYPDPLAKVKAIKLQDRELTYLTRQQIETLFRALREHCKTPHVEPVALVCLATGCRWGEAQGLTLDRVRDGAVQFVNTKSKRRRSVPIPPELEQRLHSHLRRYGKFSNCRDSFDFAVKMSGVALPRGQKSHVLRHTFASHFMMNGGNILTLQKILGHSSLTMTMRYAHLAPDFLQDVIRLGPLKDFRHFFDTTDFSTPAETLEA</sequence>
<dbReference type="InterPro" id="IPR011010">
    <property type="entry name" value="DNA_brk_join_enz"/>
</dbReference>
<dbReference type="EMBL" id="MN710383">
    <property type="protein sequence ID" value="QGZ15341.1"/>
    <property type="molecule type" value="Genomic_DNA"/>
</dbReference>
<dbReference type="InterPro" id="IPR057084">
    <property type="entry name" value="Int_N"/>
</dbReference>
<dbReference type="GO" id="GO:0015074">
    <property type="term" value="P:DNA integration"/>
    <property type="evidence" value="ECO:0007669"/>
    <property type="project" value="InterPro"/>
</dbReference>
<dbReference type="PROSITE" id="PS51900">
    <property type="entry name" value="CB"/>
    <property type="match status" value="1"/>
</dbReference>
<feature type="domain" description="Core-binding (CB)" evidence="6">
    <location>
        <begin position="58"/>
        <end position="137"/>
    </location>
</feature>
<keyword evidence="2 4" id="KW-0238">DNA-binding</keyword>
<evidence type="ECO:0000313" key="8">
    <source>
        <dbReference type="Proteomes" id="UP000431123"/>
    </source>
</evidence>
<organism evidence="7 8">
    <name type="scientific">Pseudomonas phage pf8_ST274-AUS411</name>
    <dbReference type="NCBI Taxonomy" id="2686285"/>
    <lineage>
        <taxon>Viruses</taxon>
        <taxon>Monodnaviria</taxon>
        <taxon>Loebvirae</taxon>
        <taxon>Hofneiviricota</taxon>
        <taxon>Faserviricetes</taxon>
        <taxon>Tubulavirales</taxon>
        <taxon>Inoviridae</taxon>
        <taxon>Primolicivirus</taxon>
        <taxon>Primolicivirus Pf8</taxon>
    </lineage>
</organism>
<dbReference type="InterPro" id="IPR002104">
    <property type="entry name" value="Integrase_catalytic"/>
</dbReference>
<dbReference type="GO" id="GO:0003677">
    <property type="term" value="F:DNA binding"/>
    <property type="evidence" value="ECO:0007669"/>
    <property type="project" value="UniProtKB-UniRule"/>
</dbReference>
<keyword evidence="8" id="KW-1185">Reference proteome</keyword>
<evidence type="ECO:0000259" key="5">
    <source>
        <dbReference type="PROSITE" id="PS51898"/>
    </source>
</evidence>
<dbReference type="Pfam" id="PF00589">
    <property type="entry name" value="Phage_integrase"/>
    <property type="match status" value="1"/>
</dbReference>